<sequence length="91" mass="9498">MPGTENYKSITIVGVGLIGGSLAMALRKSGFEGRIRGVSRPEPLEEAIGKGLIDEGFDYQQLGEAVSGSQLVVLATPISRIVELIAELGAV</sequence>
<dbReference type="Gene3D" id="3.40.50.720">
    <property type="entry name" value="NAD(P)-binding Rossmann-like Domain"/>
    <property type="match status" value="1"/>
</dbReference>
<dbReference type="InterPro" id="IPR036291">
    <property type="entry name" value="NAD(P)-bd_dom_sf"/>
</dbReference>
<evidence type="ECO:0000256" key="1">
    <source>
        <dbReference type="ARBA" id="ARBA00023002"/>
    </source>
</evidence>
<name>A0A382UKA2_9ZZZZ</name>
<evidence type="ECO:0000256" key="2">
    <source>
        <dbReference type="SAM" id="Phobius"/>
    </source>
</evidence>
<evidence type="ECO:0000259" key="3">
    <source>
        <dbReference type="PROSITE" id="PS51176"/>
    </source>
</evidence>
<proteinExistence type="predicted"/>
<keyword evidence="2" id="KW-0472">Membrane</keyword>
<feature type="non-terminal residue" evidence="4">
    <location>
        <position position="91"/>
    </location>
</feature>
<dbReference type="EMBL" id="UINC01144895">
    <property type="protein sequence ID" value="SVD34699.1"/>
    <property type="molecule type" value="Genomic_DNA"/>
</dbReference>
<dbReference type="InterPro" id="IPR050812">
    <property type="entry name" value="Preph/Arog_dehydrog"/>
</dbReference>
<dbReference type="PROSITE" id="PS51176">
    <property type="entry name" value="PDH_ADH"/>
    <property type="match status" value="1"/>
</dbReference>
<dbReference type="GO" id="GO:0008977">
    <property type="term" value="F:prephenate dehydrogenase (NAD+) activity"/>
    <property type="evidence" value="ECO:0007669"/>
    <property type="project" value="InterPro"/>
</dbReference>
<dbReference type="GO" id="GO:0070403">
    <property type="term" value="F:NAD+ binding"/>
    <property type="evidence" value="ECO:0007669"/>
    <property type="project" value="TreeGrafter"/>
</dbReference>
<dbReference type="Pfam" id="PF03807">
    <property type="entry name" value="F420_oxidored"/>
    <property type="match status" value="1"/>
</dbReference>
<keyword evidence="2" id="KW-0812">Transmembrane</keyword>
<protein>
    <recommendedName>
        <fullName evidence="3">Prephenate/arogenate dehydrogenase domain-containing protein</fullName>
    </recommendedName>
</protein>
<dbReference type="AlphaFoldDB" id="A0A382UKA2"/>
<dbReference type="GO" id="GO:0006571">
    <property type="term" value="P:tyrosine biosynthetic process"/>
    <property type="evidence" value="ECO:0007669"/>
    <property type="project" value="InterPro"/>
</dbReference>
<evidence type="ECO:0000313" key="4">
    <source>
        <dbReference type="EMBL" id="SVD34699.1"/>
    </source>
</evidence>
<feature type="domain" description="Prephenate/arogenate dehydrogenase" evidence="3">
    <location>
        <begin position="8"/>
        <end position="91"/>
    </location>
</feature>
<dbReference type="PANTHER" id="PTHR21363">
    <property type="entry name" value="PREPHENATE DEHYDROGENASE"/>
    <property type="match status" value="1"/>
</dbReference>
<accession>A0A382UKA2</accession>
<feature type="transmembrane region" description="Helical" evidence="2">
    <location>
        <begin position="6"/>
        <end position="26"/>
    </location>
</feature>
<dbReference type="SUPFAM" id="SSF51735">
    <property type="entry name" value="NAD(P)-binding Rossmann-fold domains"/>
    <property type="match status" value="1"/>
</dbReference>
<dbReference type="InterPro" id="IPR003099">
    <property type="entry name" value="Prephen_DH"/>
</dbReference>
<gene>
    <name evidence="4" type="ORF">METZ01_LOCUS387553</name>
</gene>
<keyword evidence="1" id="KW-0560">Oxidoreductase</keyword>
<dbReference type="PANTHER" id="PTHR21363:SF0">
    <property type="entry name" value="PREPHENATE DEHYDROGENASE [NADP(+)]"/>
    <property type="match status" value="1"/>
</dbReference>
<reference evidence="4" key="1">
    <citation type="submission" date="2018-05" db="EMBL/GenBank/DDBJ databases">
        <authorList>
            <person name="Lanie J.A."/>
            <person name="Ng W.-L."/>
            <person name="Kazmierczak K.M."/>
            <person name="Andrzejewski T.M."/>
            <person name="Davidsen T.M."/>
            <person name="Wayne K.J."/>
            <person name="Tettelin H."/>
            <person name="Glass J.I."/>
            <person name="Rusch D."/>
            <person name="Podicherti R."/>
            <person name="Tsui H.-C.T."/>
            <person name="Winkler M.E."/>
        </authorList>
    </citation>
    <scope>NUCLEOTIDE SEQUENCE</scope>
</reference>
<keyword evidence="2" id="KW-1133">Transmembrane helix</keyword>
<dbReference type="InterPro" id="IPR028939">
    <property type="entry name" value="P5C_Rdtase_cat_N"/>
</dbReference>
<dbReference type="GO" id="GO:0004665">
    <property type="term" value="F:prephenate dehydrogenase (NADP+) activity"/>
    <property type="evidence" value="ECO:0007669"/>
    <property type="project" value="InterPro"/>
</dbReference>
<organism evidence="4">
    <name type="scientific">marine metagenome</name>
    <dbReference type="NCBI Taxonomy" id="408172"/>
    <lineage>
        <taxon>unclassified sequences</taxon>
        <taxon>metagenomes</taxon>
        <taxon>ecological metagenomes</taxon>
    </lineage>
</organism>